<dbReference type="Proteomes" id="UP000266313">
    <property type="component" value="Chromosome"/>
</dbReference>
<proteinExistence type="predicted"/>
<dbReference type="Gene3D" id="1.10.760.10">
    <property type="entry name" value="Cytochrome c-like domain"/>
    <property type="match status" value="1"/>
</dbReference>
<evidence type="ECO:0000256" key="3">
    <source>
        <dbReference type="ARBA" id="ARBA00023004"/>
    </source>
</evidence>
<dbReference type="InterPro" id="IPR036909">
    <property type="entry name" value="Cyt_c-like_dom_sf"/>
</dbReference>
<dbReference type="GO" id="GO:0046872">
    <property type="term" value="F:metal ion binding"/>
    <property type="evidence" value="ECO:0007669"/>
    <property type="project" value="UniProtKB-KW"/>
</dbReference>
<dbReference type="InterPro" id="IPR009056">
    <property type="entry name" value="Cyt_c-like_dom"/>
</dbReference>
<dbReference type="Pfam" id="PF13442">
    <property type="entry name" value="Cytochrome_CBB3"/>
    <property type="match status" value="1"/>
</dbReference>
<dbReference type="GO" id="GO:0009055">
    <property type="term" value="F:electron transfer activity"/>
    <property type="evidence" value="ECO:0007669"/>
    <property type="project" value="InterPro"/>
</dbReference>
<name>A0A250KLU7_9GAMM</name>
<protein>
    <submittedName>
        <fullName evidence="7">p-cresol methylhydroxylase cytochrome subunit</fullName>
    </submittedName>
</protein>
<evidence type="ECO:0000256" key="2">
    <source>
        <dbReference type="ARBA" id="ARBA00022723"/>
    </source>
</evidence>
<keyword evidence="5" id="KW-0732">Signal</keyword>
<feature type="domain" description="Cytochrome c" evidence="6">
    <location>
        <begin position="31"/>
        <end position="101"/>
    </location>
</feature>
<dbReference type="GO" id="GO:0020037">
    <property type="term" value="F:heme binding"/>
    <property type="evidence" value="ECO:0007669"/>
    <property type="project" value="InterPro"/>
</dbReference>
<dbReference type="AlphaFoldDB" id="A0A250KLU7"/>
<accession>A0A250KLU7</accession>
<evidence type="ECO:0000256" key="5">
    <source>
        <dbReference type="SAM" id="SignalP"/>
    </source>
</evidence>
<dbReference type="SUPFAM" id="SSF46626">
    <property type="entry name" value="Cytochrome c"/>
    <property type="match status" value="1"/>
</dbReference>
<organism evidence="7 8">
    <name type="scientific">Methylocaldum marinum</name>
    <dbReference type="NCBI Taxonomy" id="1432792"/>
    <lineage>
        <taxon>Bacteria</taxon>
        <taxon>Pseudomonadati</taxon>
        <taxon>Pseudomonadota</taxon>
        <taxon>Gammaproteobacteria</taxon>
        <taxon>Methylococcales</taxon>
        <taxon>Methylococcaceae</taxon>
        <taxon>Methylocaldum</taxon>
    </lineage>
</organism>
<evidence type="ECO:0000256" key="1">
    <source>
        <dbReference type="ARBA" id="ARBA00022617"/>
    </source>
</evidence>
<feature type="signal peptide" evidence="5">
    <location>
        <begin position="1"/>
        <end position="27"/>
    </location>
</feature>
<evidence type="ECO:0000256" key="4">
    <source>
        <dbReference type="PROSITE-ProRule" id="PRU00433"/>
    </source>
</evidence>
<evidence type="ECO:0000259" key="6">
    <source>
        <dbReference type="PROSITE" id="PS51007"/>
    </source>
</evidence>
<keyword evidence="3 4" id="KW-0408">Iron</keyword>
<dbReference type="PROSITE" id="PS51007">
    <property type="entry name" value="CYTC"/>
    <property type="match status" value="1"/>
</dbReference>
<feature type="chain" id="PRO_5012670870" evidence="5">
    <location>
        <begin position="28"/>
        <end position="107"/>
    </location>
</feature>
<evidence type="ECO:0000313" key="7">
    <source>
        <dbReference type="EMBL" id="BBA32544.1"/>
    </source>
</evidence>
<evidence type="ECO:0000313" key="8">
    <source>
        <dbReference type="Proteomes" id="UP000266313"/>
    </source>
</evidence>
<dbReference type="KEGG" id="mmai:sS8_0579"/>
<keyword evidence="1 4" id="KW-0349">Heme</keyword>
<keyword evidence="2 4" id="KW-0479">Metal-binding</keyword>
<gene>
    <name evidence="7" type="ORF">sS8_0579</name>
</gene>
<dbReference type="EMBL" id="AP017928">
    <property type="protein sequence ID" value="BBA32544.1"/>
    <property type="molecule type" value="Genomic_DNA"/>
</dbReference>
<sequence length="107" mass="10949">MTSLAAKRIVVASVALALTGLSAPAFAAEDGSWKDGADVYAKICGYCHDTGVGPGIKGRQLPPEYTGLIVRQGLGAMPAFRSSVIDDKALQALAEYISKSPAAGAKP</sequence>
<keyword evidence="8" id="KW-1185">Reference proteome</keyword>
<dbReference type="RefSeq" id="WP_232020490.1">
    <property type="nucleotide sequence ID" value="NZ_AP017928.1"/>
</dbReference>
<reference evidence="7 8" key="1">
    <citation type="submission" date="2016-12" db="EMBL/GenBank/DDBJ databases">
        <title>Genome sequencing of Methylocaldum marinum.</title>
        <authorList>
            <person name="Takeuchi M."/>
            <person name="Kamagata Y."/>
            <person name="Hiraoka S."/>
            <person name="Oshima K."/>
            <person name="Hattori M."/>
            <person name="Iwasaki W."/>
        </authorList>
    </citation>
    <scope>NUCLEOTIDE SEQUENCE [LARGE SCALE GENOMIC DNA]</scope>
    <source>
        <strain evidence="7 8">S8</strain>
    </source>
</reference>